<sequence>MALTAQALIDRHTASVKDHQPIPTFEEFIKQGIDLPNILIISCADPRCIPEKIFKLETGEAVVMRVAGGNAQYVLNHILSIDSLLHFKEGIVVQHTDCGATMFRDAKVKEELRKHAPNSGAEIDSLTFGEITGSLADNVKKSIKFLKDSPLIPEQLKNNLRGFVFDIKTGELEEAK</sequence>
<dbReference type="GO" id="GO:0008270">
    <property type="term" value="F:zinc ion binding"/>
    <property type="evidence" value="ECO:0007669"/>
    <property type="project" value="UniProtKB-UniRule"/>
</dbReference>
<dbReference type="Pfam" id="PF00484">
    <property type="entry name" value="Pro_CA"/>
    <property type="match status" value="1"/>
</dbReference>
<comment type="catalytic activity">
    <reaction evidence="5">
        <text>hydrogencarbonate + H(+) = CO2 + H2O</text>
        <dbReference type="Rhea" id="RHEA:10748"/>
        <dbReference type="ChEBI" id="CHEBI:15377"/>
        <dbReference type="ChEBI" id="CHEBI:15378"/>
        <dbReference type="ChEBI" id="CHEBI:16526"/>
        <dbReference type="ChEBI" id="CHEBI:17544"/>
        <dbReference type="EC" id="4.2.1.1"/>
    </reaction>
</comment>
<evidence type="ECO:0000256" key="5">
    <source>
        <dbReference type="RuleBase" id="RU003956"/>
    </source>
</evidence>
<dbReference type="InterPro" id="IPR036874">
    <property type="entry name" value="Carbonic_anhydrase_sf"/>
</dbReference>
<dbReference type="Proteomes" id="UP001172673">
    <property type="component" value="Unassembled WGS sequence"/>
</dbReference>
<evidence type="ECO:0000256" key="1">
    <source>
        <dbReference type="ARBA" id="ARBA00006217"/>
    </source>
</evidence>
<dbReference type="EMBL" id="JAPDRK010000015">
    <property type="protein sequence ID" value="KAJ9605791.1"/>
    <property type="molecule type" value="Genomic_DNA"/>
</dbReference>
<evidence type="ECO:0000313" key="6">
    <source>
        <dbReference type="EMBL" id="KAJ9605791.1"/>
    </source>
</evidence>
<keyword evidence="7" id="KW-1185">Reference proteome</keyword>
<comment type="similarity">
    <text evidence="1 5">Belongs to the beta-class carbonic anhydrase family.</text>
</comment>
<evidence type="ECO:0000256" key="3">
    <source>
        <dbReference type="ARBA" id="ARBA00022833"/>
    </source>
</evidence>
<comment type="cofactor">
    <cofactor evidence="4">
        <name>Zn(2+)</name>
        <dbReference type="ChEBI" id="CHEBI:29105"/>
    </cofactor>
    <text evidence="4">Binds 1 zinc ion per subunit.</text>
</comment>
<dbReference type="Gene3D" id="3.40.1050.10">
    <property type="entry name" value="Carbonic anhydrase"/>
    <property type="match status" value="1"/>
</dbReference>
<keyword evidence="3 4" id="KW-0862">Zinc</keyword>
<feature type="binding site" evidence="4">
    <location>
        <position position="45"/>
    </location>
    <ligand>
        <name>Zn(2+)</name>
        <dbReference type="ChEBI" id="CHEBI:29105"/>
    </ligand>
</feature>
<proteinExistence type="inferred from homology"/>
<accession>A0AA38X2T7</accession>
<reference evidence="6" key="1">
    <citation type="submission" date="2022-10" db="EMBL/GenBank/DDBJ databases">
        <title>Culturing micro-colonial fungi from biological soil crusts in the Mojave desert and describing Neophaeococcomyces mojavensis, and introducing the new genera and species Taxawa tesnikishii.</title>
        <authorList>
            <person name="Kurbessoian T."/>
            <person name="Stajich J.E."/>
        </authorList>
    </citation>
    <scope>NUCLEOTIDE SEQUENCE</scope>
    <source>
        <strain evidence="6">TK_41</strain>
    </source>
</reference>
<protein>
    <recommendedName>
        <fullName evidence="5">Carbonic anhydrase</fullName>
        <ecNumber evidence="5">4.2.1.1</ecNumber>
    </recommendedName>
    <alternativeName>
        <fullName evidence="5">Carbonate dehydratase</fullName>
    </alternativeName>
</protein>
<dbReference type="AlphaFoldDB" id="A0AA38X2T7"/>
<organism evidence="6 7">
    <name type="scientific">Cladophialophora chaetospira</name>
    <dbReference type="NCBI Taxonomy" id="386627"/>
    <lineage>
        <taxon>Eukaryota</taxon>
        <taxon>Fungi</taxon>
        <taxon>Dikarya</taxon>
        <taxon>Ascomycota</taxon>
        <taxon>Pezizomycotina</taxon>
        <taxon>Eurotiomycetes</taxon>
        <taxon>Chaetothyriomycetidae</taxon>
        <taxon>Chaetothyriales</taxon>
        <taxon>Herpotrichiellaceae</taxon>
        <taxon>Cladophialophora</taxon>
    </lineage>
</organism>
<feature type="binding site" evidence="4">
    <location>
        <position position="95"/>
    </location>
    <ligand>
        <name>Zn(2+)</name>
        <dbReference type="ChEBI" id="CHEBI:29105"/>
    </ligand>
</feature>
<evidence type="ECO:0000313" key="7">
    <source>
        <dbReference type="Proteomes" id="UP001172673"/>
    </source>
</evidence>
<feature type="binding site" evidence="4">
    <location>
        <position position="98"/>
    </location>
    <ligand>
        <name>Zn(2+)</name>
        <dbReference type="ChEBI" id="CHEBI:29105"/>
    </ligand>
</feature>
<dbReference type="InterPro" id="IPR001765">
    <property type="entry name" value="Carbonic_anhydrase"/>
</dbReference>
<name>A0AA38X2T7_9EURO</name>
<keyword evidence="5" id="KW-0456">Lyase</keyword>
<gene>
    <name evidence="6" type="ORF">H2200_009640</name>
</gene>
<dbReference type="PANTHER" id="PTHR43175">
    <property type="entry name" value="CARBONIC ANHYDRASE"/>
    <property type="match status" value="1"/>
</dbReference>
<keyword evidence="2 4" id="KW-0479">Metal-binding</keyword>
<comment type="function">
    <text evidence="5">Reversible hydration of carbon dioxide.</text>
</comment>
<evidence type="ECO:0000256" key="4">
    <source>
        <dbReference type="PIRSR" id="PIRSR601765-1"/>
    </source>
</evidence>
<dbReference type="GO" id="GO:0004089">
    <property type="term" value="F:carbonate dehydratase activity"/>
    <property type="evidence" value="ECO:0007669"/>
    <property type="project" value="UniProtKB-UniRule"/>
</dbReference>
<feature type="binding site" evidence="4">
    <location>
        <position position="43"/>
    </location>
    <ligand>
        <name>Zn(2+)</name>
        <dbReference type="ChEBI" id="CHEBI:29105"/>
    </ligand>
</feature>
<dbReference type="PANTHER" id="PTHR43175:SF3">
    <property type="entry name" value="CARBON DISULFIDE HYDROLASE"/>
    <property type="match status" value="1"/>
</dbReference>
<dbReference type="EC" id="4.2.1.1" evidence="5"/>
<evidence type="ECO:0000256" key="2">
    <source>
        <dbReference type="ARBA" id="ARBA00022723"/>
    </source>
</evidence>
<dbReference type="SMART" id="SM00947">
    <property type="entry name" value="Pro_CA"/>
    <property type="match status" value="1"/>
</dbReference>
<comment type="caution">
    <text evidence="6">The sequence shown here is derived from an EMBL/GenBank/DDBJ whole genome shotgun (WGS) entry which is preliminary data.</text>
</comment>
<dbReference type="SUPFAM" id="SSF53056">
    <property type="entry name" value="beta-carbonic anhydrase, cab"/>
    <property type="match status" value="1"/>
</dbReference>